<proteinExistence type="inferred from homology"/>
<evidence type="ECO:0000256" key="7">
    <source>
        <dbReference type="ARBA" id="ARBA00022737"/>
    </source>
</evidence>
<protein>
    <recommendedName>
        <fullName evidence="4">Serine acetyltransferase</fullName>
        <ecNumber evidence="3">2.3.1.30</ecNumber>
    </recommendedName>
</protein>
<dbReference type="Proteomes" id="UP000292781">
    <property type="component" value="Unassembled WGS sequence"/>
</dbReference>
<evidence type="ECO:0000256" key="9">
    <source>
        <dbReference type="ARBA" id="ARBA00049486"/>
    </source>
</evidence>
<dbReference type="GO" id="GO:0009001">
    <property type="term" value="F:serine O-acetyltransferase activity"/>
    <property type="evidence" value="ECO:0007669"/>
    <property type="project" value="UniProtKB-EC"/>
</dbReference>
<dbReference type="PANTHER" id="PTHR42811">
    <property type="entry name" value="SERINE ACETYLTRANSFERASE"/>
    <property type="match status" value="1"/>
</dbReference>
<gene>
    <name evidence="11" type="ORF">EYW49_00820</name>
</gene>
<comment type="catalytic activity">
    <reaction evidence="9">
        <text>L-serine + acetyl-CoA = O-acetyl-L-serine + CoA</text>
        <dbReference type="Rhea" id="RHEA:24560"/>
        <dbReference type="ChEBI" id="CHEBI:33384"/>
        <dbReference type="ChEBI" id="CHEBI:57287"/>
        <dbReference type="ChEBI" id="CHEBI:57288"/>
        <dbReference type="ChEBI" id="CHEBI:58340"/>
        <dbReference type="EC" id="2.3.1.30"/>
    </reaction>
</comment>
<dbReference type="SUPFAM" id="SSF51161">
    <property type="entry name" value="Trimeric LpxA-like enzymes"/>
    <property type="match status" value="1"/>
</dbReference>
<dbReference type="UniPathway" id="UPA00136">
    <property type="reaction ID" value="UER00199"/>
</dbReference>
<sequence length="252" mass="26569">MTTEPALGGLVLTSILDRVDFADAVLHRLAMRLARDALSMDLLLDAFRAALASDPEIEDGFRADIVAVVDRDPACERLIEPFLFFKGWSAIQTHRLAHRLWLDGRLDLALTLQSRSSETFQTDIHPAAVFGTGIFLDHATGLVVGETAVLEDEISLLQDVTLGGTGKATGDRHPKILHGSLIGAGAKILGAITVGPGARVAAGSVVLKPVAPHTTVAGIPARVVGGAGSDDPSKTMDQNLPDGGYASFTYMI</sequence>
<name>A0A4Q9VY53_9HYPH</name>
<evidence type="ECO:0000256" key="2">
    <source>
        <dbReference type="ARBA" id="ARBA00007274"/>
    </source>
</evidence>
<dbReference type="CDD" id="cd03354">
    <property type="entry name" value="LbH_SAT"/>
    <property type="match status" value="1"/>
</dbReference>
<dbReference type="PROSITE" id="PS00101">
    <property type="entry name" value="HEXAPEP_TRANSFERASES"/>
    <property type="match status" value="1"/>
</dbReference>
<comment type="caution">
    <text evidence="11">The sequence shown here is derived from an EMBL/GenBank/DDBJ whole genome shotgun (WGS) entry which is preliminary data.</text>
</comment>
<evidence type="ECO:0000313" key="12">
    <source>
        <dbReference type="Proteomes" id="UP000292781"/>
    </source>
</evidence>
<keyword evidence="12" id="KW-1185">Reference proteome</keyword>
<evidence type="ECO:0000313" key="11">
    <source>
        <dbReference type="EMBL" id="TBW41432.1"/>
    </source>
</evidence>
<dbReference type="InterPro" id="IPR045304">
    <property type="entry name" value="LbH_SAT"/>
</dbReference>
<dbReference type="Pfam" id="PF06426">
    <property type="entry name" value="SATase_N"/>
    <property type="match status" value="1"/>
</dbReference>
<dbReference type="AlphaFoldDB" id="A0A4Q9VY53"/>
<dbReference type="Gene3D" id="1.10.3130.10">
    <property type="entry name" value="serine acetyltransferase, domain 1"/>
    <property type="match status" value="1"/>
</dbReference>
<evidence type="ECO:0000256" key="3">
    <source>
        <dbReference type="ARBA" id="ARBA00013266"/>
    </source>
</evidence>
<accession>A0A4Q9VY53</accession>
<evidence type="ECO:0000259" key="10">
    <source>
        <dbReference type="SMART" id="SM00971"/>
    </source>
</evidence>
<keyword evidence="7" id="KW-0677">Repeat</keyword>
<dbReference type="InterPro" id="IPR011004">
    <property type="entry name" value="Trimer_LpxA-like_sf"/>
</dbReference>
<evidence type="ECO:0000256" key="6">
    <source>
        <dbReference type="ARBA" id="ARBA00022679"/>
    </source>
</evidence>
<dbReference type="EMBL" id="SJFN01000001">
    <property type="protein sequence ID" value="TBW41432.1"/>
    <property type="molecule type" value="Genomic_DNA"/>
</dbReference>
<keyword evidence="6 11" id="KW-0808">Transferase</keyword>
<dbReference type="InterPro" id="IPR018357">
    <property type="entry name" value="Hexapep_transf_CS"/>
</dbReference>
<feature type="domain" description="Serine acetyltransferase N-terminal" evidence="10">
    <location>
        <begin position="1"/>
        <end position="93"/>
    </location>
</feature>
<dbReference type="SMART" id="SM00971">
    <property type="entry name" value="SATase_N"/>
    <property type="match status" value="1"/>
</dbReference>
<organism evidence="11 12">
    <name type="scientific">Siculibacillus lacustris</name>
    <dbReference type="NCBI Taxonomy" id="1549641"/>
    <lineage>
        <taxon>Bacteria</taxon>
        <taxon>Pseudomonadati</taxon>
        <taxon>Pseudomonadota</taxon>
        <taxon>Alphaproteobacteria</taxon>
        <taxon>Hyphomicrobiales</taxon>
        <taxon>Ancalomicrobiaceae</taxon>
        <taxon>Siculibacillus</taxon>
    </lineage>
</organism>
<comment type="similarity">
    <text evidence="2">Belongs to the transferase hexapeptide repeat family.</text>
</comment>
<evidence type="ECO:0000256" key="4">
    <source>
        <dbReference type="ARBA" id="ARBA00018522"/>
    </source>
</evidence>
<dbReference type="GO" id="GO:0005737">
    <property type="term" value="C:cytoplasm"/>
    <property type="evidence" value="ECO:0007669"/>
    <property type="project" value="InterPro"/>
</dbReference>
<evidence type="ECO:0000256" key="1">
    <source>
        <dbReference type="ARBA" id="ARBA00004876"/>
    </source>
</evidence>
<comment type="pathway">
    <text evidence="1">Amino-acid biosynthesis; L-cysteine biosynthesis; L-cysteine from L-serine: step 1/2.</text>
</comment>
<dbReference type="InterPro" id="IPR042122">
    <property type="entry name" value="Ser_AcTrfase_N_sf"/>
</dbReference>
<evidence type="ECO:0000256" key="5">
    <source>
        <dbReference type="ARBA" id="ARBA00022605"/>
    </source>
</evidence>
<dbReference type="Gene3D" id="2.160.10.10">
    <property type="entry name" value="Hexapeptide repeat proteins"/>
    <property type="match status" value="1"/>
</dbReference>
<dbReference type="FunFam" id="2.160.10.10:FF:000002">
    <property type="entry name" value="Serine acetyltransferase"/>
    <property type="match status" value="1"/>
</dbReference>
<keyword evidence="5" id="KW-0028">Amino-acid biosynthesis</keyword>
<evidence type="ECO:0000256" key="8">
    <source>
        <dbReference type="ARBA" id="ARBA00023315"/>
    </source>
</evidence>
<reference evidence="11 12" key="1">
    <citation type="submission" date="2019-02" db="EMBL/GenBank/DDBJ databases">
        <title>Siculibacillus lacustris gen. nov., sp. nov., a new rosette-forming bacterium isolated from a freshwater crater lake (Lake St. Ana, Romania).</title>
        <authorList>
            <person name="Felfoldi T."/>
            <person name="Marton Z."/>
            <person name="Szabo A."/>
            <person name="Mentes A."/>
            <person name="Boka K."/>
            <person name="Marialigeti K."/>
            <person name="Mathe I."/>
            <person name="Koncz M."/>
            <person name="Schumann P."/>
            <person name="Toth E."/>
        </authorList>
    </citation>
    <scope>NUCLEOTIDE SEQUENCE [LARGE SCALE GENOMIC DNA]</scope>
    <source>
        <strain evidence="11 12">SA-279</strain>
    </source>
</reference>
<dbReference type="GO" id="GO:0006535">
    <property type="term" value="P:cysteine biosynthetic process from serine"/>
    <property type="evidence" value="ECO:0007669"/>
    <property type="project" value="InterPro"/>
</dbReference>
<dbReference type="OrthoDB" id="9801456at2"/>
<dbReference type="EC" id="2.3.1.30" evidence="3"/>
<keyword evidence="8" id="KW-0012">Acyltransferase</keyword>
<dbReference type="InterPro" id="IPR010493">
    <property type="entry name" value="Ser_AcTrfase_N"/>
</dbReference>